<feature type="signal peptide" evidence="1">
    <location>
        <begin position="1"/>
        <end position="20"/>
    </location>
</feature>
<proteinExistence type="predicted"/>
<keyword evidence="1" id="KW-0732">Signal</keyword>
<feature type="chain" id="PRO_5017428477" description="Lipoprotein" evidence="1">
    <location>
        <begin position="21"/>
        <end position="210"/>
    </location>
</feature>
<dbReference type="PROSITE" id="PS51257">
    <property type="entry name" value="PROKAR_LIPOPROTEIN"/>
    <property type="match status" value="1"/>
</dbReference>
<dbReference type="AlphaFoldDB" id="A0A399EJ79"/>
<dbReference type="EMBL" id="QXDL01000094">
    <property type="protein sequence ID" value="RIH83350.1"/>
    <property type="molecule type" value="Genomic_DNA"/>
</dbReference>
<sequence length="210" mass="22433">MKRWLLALLAGAAAAGCAPRMGVPALVDPSLSAAALRQSSTSVLPVALGQSVRAADYPDVRRLANERVANQLPVALAGIKLRPVAETLEVLQKSNLVDAYAAVLFGFEQTGVINGARMNEIAKALDSRYVVVPFLQKMATFPDRSNPYCSERYESAFYLVIYDASLSKTVYEGTGTAAGVGRCLFGGQTYADAMNRAIDDAARQLTQAIK</sequence>
<evidence type="ECO:0008006" key="4">
    <source>
        <dbReference type="Google" id="ProtNLM"/>
    </source>
</evidence>
<keyword evidence="3" id="KW-1185">Reference proteome</keyword>
<evidence type="ECO:0000313" key="3">
    <source>
        <dbReference type="Proteomes" id="UP000265715"/>
    </source>
</evidence>
<organism evidence="2 3">
    <name type="scientific">Calidithermus terrae</name>
    <dbReference type="NCBI Taxonomy" id="1408545"/>
    <lineage>
        <taxon>Bacteria</taxon>
        <taxon>Thermotogati</taxon>
        <taxon>Deinococcota</taxon>
        <taxon>Deinococci</taxon>
        <taxon>Thermales</taxon>
        <taxon>Thermaceae</taxon>
        <taxon>Calidithermus</taxon>
    </lineage>
</organism>
<reference evidence="2 3" key="1">
    <citation type="submission" date="2018-08" db="EMBL/GenBank/DDBJ databases">
        <title>Meiothermus terrae DSM 26712 genome sequencing project.</title>
        <authorList>
            <person name="Da Costa M.S."/>
            <person name="Albuquerque L."/>
            <person name="Raposo P."/>
            <person name="Froufe H.J.C."/>
            <person name="Barroso C.S."/>
            <person name="Egas C."/>
        </authorList>
    </citation>
    <scope>NUCLEOTIDE SEQUENCE [LARGE SCALE GENOMIC DNA]</scope>
    <source>
        <strain evidence="2 3">DSM 26712</strain>
    </source>
</reference>
<dbReference type="Proteomes" id="UP000265715">
    <property type="component" value="Unassembled WGS sequence"/>
</dbReference>
<name>A0A399EJ79_9DEIN</name>
<accession>A0A399EJ79</accession>
<evidence type="ECO:0000256" key="1">
    <source>
        <dbReference type="SAM" id="SignalP"/>
    </source>
</evidence>
<dbReference type="RefSeq" id="WP_170159638.1">
    <property type="nucleotide sequence ID" value="NZ_QXDL01000094.1"/>
</dbReference>
<comment type="caution">
    <text evidence="2">The sequence shown here is derived from an EMBL/GenBank/DDBJ whole genome shotgun (WGS) entry which is preliminary data.</text>
</comment>
<protein>
    <recommendedName>
        <fullName evidence="4">Lipoprotein</fullName>
    </recommendedName>
</protein>
<evidence type="ECO:0000313" key="2">
    <source>
        <dbReference type="EMBL" id="RIH83350.1"/>
    </source>
</evidence>
<gene>
    <name evidence="2" type="ORF">Mterra_02302</name>
</gene>